<keyword evidence="1 3" id="KW-0728">SH3 domain</keyword>
<evidence type="ECO:0000256" key="4">
    <source>
        <dbReference type="PROSITE-ProRule" id="PRU01077"/>
    </source>
</evidence>
<feature type="compositionally biased region" description="Polar residues" evidence="6">
    <location>
        <begin position="195"/>
        <end position="223"/>
    </location>
</feature>
<dbReference type="InterPro" id="IPR001452">
    <property type="entry name" value="SH3_domain"/>
</dbReference>
<dbReference type="PANTHER" id="PTHR23065">
    <property type="entry name" value="PROLINE-SERINE-THREONINE PHOSPHATASE INTERACTING PROTEIN 1"/>
    <property type="match status" value="1"/>
</dbReference>
<dbReference type="SUPFAM" id="SSF50044">
    <property type="entry name" value="SH3-domain"/>
    <property type="match status" value="1"/>
</dbReference>
<dbReference type="GeneID" id="103512187"/>
<dbReference type="GO" id="GO:0030100">
    <property type="term" value="P:regulation of endocytosis"/>
    <property type="evidence" value="ECO:0007669"/>
    <property type="project" value="TreeGrafter"/>
</dbReference>
<evidence type="ECO:0000313" key="10">
    <source>
        <dbReference type="RefSeq" id="XP_008475165.1"/>
    </source>
</evidence>
<dbReference type="GO" id="GO:0097320">
    <property type="term" value="P:plasma membrane tubulation"/>
    <property type="evidence" value="ECO:0007669"/>
    <property type="project" value="TreeGrafter"/>
</dbReference>
<feature type="coiled-coil region" evidence="5">
    <location>
        <begin position="2"/>
        <end position="29"/>
    </location>
</feature>
<dbReference type="GO" id="GO:0007010">
    <property type="term" value="P:cytoskeleton organization"/>
    <property type="evidence" value="ECO:0007669"/>
    <property type="project" value="TreeGrafter"/>
</dbReference>
<dbReference type="GO" id="GO:0005886">
    <property type="term" value="C:plasma membrane"/>
    <property type="evidence" value="ECO:0007669"/>
    <property type="project" value="TreeGrafter"/>
</dbReference>
<gene>
    <name evidence="10" type="primary">LOC103512187</name>
</gene>
<dbReference type="FunFam" id="2.30.30.40:FF:000014">
    <property type="entry name" value="Kinase C and casein kinase substrate in neurons protein"/>
    <property type="match status" value="1"/>
</dbReference>
<dbReference type="CDD" id="cd11843">
    <property type="entry name" value="SH3_PACSIN"/>
    <property type="match status" value="1"/>
</dbReference>
<dbReference type="InterPro" id="IPR031160">
    <property type="entry name" value="F_BAR_dom"/>
</dbReference>
<dbReference type="PANTHER" id="PTHR23065:SF11">
    <property type="entry name" value="SYNDAPIN, ISOFORM C"/>
    <property type="match status" value="1"/>
</dbReference>
<name>A0A1S3D613_DIACI</name>
<feature type="compositionally biased region" description="Low complexity" evidence="6">
    <location>
        <begin position="228"/>
        <end position="240"/>
    </location>
</feature>
<dbReference type="InterPro" id="IPR027267">
    <property type="entry name" value="AH/BAR_dom_sf"/>
</dbReference>
<dbReference type="InterPro" id="IPR036028">
    <property type="entry name" value="SH3-like_dom_sf"/>
</dbReference>
<feature type="domain" description="SH3" evidence="7">
    <location>
        <begin position="273"/>
        <end position="332"/>
    </location>
</feature>
<reference evidence="10" key="1">
    <citation type="submission" date="2025-08" db="UniProtKB">
        <authorList>
            <consortium name="RefSeq"/>
        </authorList>
    </citation>
    <scope>IDENTIFICATION</scope>
</reference>
<evidence type="ECO:0000256" key="1">
    <source>
        <dbReference type="ARBA" id="ARBA00022443"/>
    </source>
</evidence>
<proteinExistence type="predicted"/>
<dbReference type="Gene3D" id="1.20.1270.60">
    <property type="entry name" value="Arfaptin homology (AH) domain/BAR domain"/>
    <property type="match status" value="1"/>
</dbReference>
<dbReference type="AlphaFoldDB" id="A0A1S3D613"/>
<protein>
    <submittedName>
        <fullName evidence="10">Protein kinase C and casein kinase II substrate protein 3-like isoform X1</fullName>
    </submittedName>
</protein>
<evidence type="ECO:0000256" key="3">
    <source>
        <dbReference type="PROSITE-ProRule" id="PRU00192"/>
    </source>
</evidence>
<evidence type="ECO:0000256" key="5">
    <source>
        <dbReference type="SAM" id="Coils"/>
    </source>
</evidence>
<accession>A0A1S3D613</accession>
<dbReference type="STRING" id="121845.A0A1S3D613"/>
<dbReference type="SUPFAM" id="SSF103657">
    <property type="entry name" value="BAR/IMD domain-like"/>
    <property type="match status" value="1"/>
</dbReference>
<dbReference type="KEGG" id="dci:103512187"/>
<evidence type="ECO:0000256" key="6">
    <source>
        <dbReference type="SAM" id="MobiDB-lite"/>
    </source>
</evidence>
<dbReference type="RefSeq" id="XP_008475165.1">
    <property type="nucleotide sequence ID" value="XM_008476943.3"/>
</dbReference>
<feature type="compositionally biased region" description="Polar residues" evidence="6">
    <location>
        <begin position="168"/>
        <end position="187"/>
    </location>
</feature>
<evidence type="ECO:0000259" key="8">
    <source>
        <dbReference type="PROSITE" id="PS51741"/>
    </source>
</evidence>
<feature type="region of interest" description="Disordered" evidence="6">
    <location>
        <begin position="167"/>
        <end position="275"/>
    </location>
</feature>
<dbReference type="GO" id="GO:0005543">
    <property type="term" value="F:phospholipid binding"/>
    <property type="evidence" value="ECO:0007669"/>
    <property type="project" value="TreeGrafter"/>
</dbReference>
<evidence type="ECO:0000256" key="2">
    <source>
        <dbReference type="ARBA" id="ARBA00023054"/>
    </source>
</evidence>
<dbReference type="Gene3D" id="2.30.30.40">
    <property type="entry name" value="SH3 Domains"/>
    <property type="match status" value="1"/>
</dbReference>
<dbReference type="PaxDb" id="121845-A0A1S3D613"/>
<dbReference type="PROSITE" id="PS51741">
    <property type="entry name" value="F_BAR"/>
    <property type="match status" value="1"/>
</dbReference>
<keyword evidence="9" id="KW-1185">Reference proteome</keyword>
<dbReference type="PRINTS" id="PR00452">
    <property type="entry name" value="SH3DOMAIN"/>
</dbReference>
<dbReference type="Pfam" id="PF14604">
    <property type="entry name" value="SH3_9"/>
    <property type="match status" value="1"/>
</dbReference>
<dbReference type="PROSITE" id="PS50002">
    <property type="entry name" value="SH3"/>
    <property type="match status" value="1"/>
</dbReference>
<organism evidence="9 10">
    <name type="scientific">Diaphorina citri</name>
    <name type="common">Asian citrus psyllid</name>
    <dbReference type="NCBI Taxonomy" id="121845"/>
    <lineage>
        <taxon>Eukaryota</taxon>
        <taxon>Metazoa</taxon>
        <taxon>Ecdysozoa</taxon>
        <taxon>Arthropoda</taxon>
        <taxon>Hexapoda</taxon>
        <taxon>Insecta</taxon>
        <taxon>Pterygota</taxon>
        <taxon>Neoptera</taxon>
        <taxon>Paraneoptera</taxon>
        <taxon>Hemiptera</taxon>
        <taxon>Sternorrhyncha</taxon>
        <taxon>Psylloidea</taxon>
        <taxon>Psyllidae</taxon>
        <taxon>Diaphorininae</taxon>
        <taxon>Diaphorina</taxon>
    </lineage>
</organism>
<evidence type="ECO:0000259" key="7">
    <source>
        <dbReference type="PROSITE" id="PS50002"/>
    </source>
</evidence>
<dbReference type="Proteomes" id="UP000079169">
    <property type="component" value="Unplaced"/>
</dbReference>
<sequence length="332" mass="37245">MQDRVQKAKEEVQKAKEKYELALQELNSYNPKYMEDMSVVFDKCQEMETTRLQFFKDSLFSIHKCLNISQDPVLPQIYEEFYHTINNADHEKDLKWWSNNHGVNMAMNWPQFEDYTEEFRDISKGKIKESLPAGNITLINQRPVGEDLHDLPSVNSKNHLKKPAALISHNNNNNRITSSDITLPQQQDGKHGKSSPKSNSGEIIQHSNKTITNGGASTTTNGRGVSGGTPTHNGTATTPTSGGGNHGENNPFDEEEWDEEGGEGSDVLVDNGEPGVPVRALYDYEGAENDELSFKQGELFEKLEDEDEQGWCKGRKDGRVGLYPANYVEPVP</sequence>
<dbReference type="SMART" id="SM00326">
    <property type="entry name" value="SH3"/>
    <property type="match status" value="1"/>
</dbReference>
<feature type="domain" description="F-BAR" evidence="8">
    <location>
        <begin position="1"/>
        <end position="93"/>
    </location>
</feature>
<evidence type="ECO:0000313" key="9">
    <source>
        <dbReference type="Proteomes" id="UP000079169"/>
    </source>
</evidence>
<dbReference type="OMA" id="RVSKCRD"/>
<dbReference type="GO" id="GO:0005768">
    <property type="term" value="C:endosome"/>
    <property type="evidence" value="ECO:0007669"/>
    <property type="project" value="TreeGrafter"/>
</dbReference>
<feature type="compositionally biased region" description="Acidic residues" evidence="6">
    <location>
        <begin position="251"/>
        <end position="263"/>
    </location>
</feature>
<keyword evidence="2 4" id="KW-0175">Coiled coil</keyword>